<feature type="domain" description="Beta-lactamase-related" evidence="1">
    <location>
        <begin position="44"/>
        <end position="322"/>
    </location>
</feature>
<dbReference type="PANTHER" id="PTHR46825">
    <property type="entry name" value="D-ALANYL-D-ALANINE-CARBOXYPEPTIDASE/ENDOPEPTIDASE AMPH"/>
    <property type="match status" value="1"/>
</dbReference>
<evidence type="ECO:0000313" key="2">
    <source>
        <dbReference type="EMBL" id="MBP2622729.1"/>
    </source>
</evidence>
<dbReference type="EMBL" id="PRDG01000001">
    <property type="protein sequence ID" value="MBP2622729.1"/>
    <property type="molecule type" value="Genomic_DNA"/>
</dbReference>
<dbReference type="Proteomes" id="UP001519296">
    <property type="component" value="Unassembled WGS sequence"/>
</dbReference>
<name>A0ABS5B418_9STRE</name>
<dbReference type="InterPro" id="IPR012338">
    <property type="entry name" value="Beta-lactam/transpept-like"/>
</dbReference>
<dbReference type="PANTHER" id="PTHR46825:SF7">
    <property type="entry name" value="D-ALANYL-D-ALANINE CARBOXYPEPTIDASE"/>
    <property type="match status" value="1"/>
</dbReference>
<gene>
    <name evidence="2" type="ORF">C4K46_02110</name>
</gene>
<sequence length="348" mass="39134">MSLILDDFNSKLTQNLDKYRKKWQAQVAVRSPKFGIDYRYGAQDLPYHSASVGKLAPAALTLQLVEQKLISLDTPVASILDREILQGIFMEGKIDDVTIEQLLTHTSGANDYLNGPTKGDTLAELTVTDLDRRWTPASLLDYAREYQKPIGAPGQKFFYSDTGFTILGLLLEEVTGRAYSQLVHEKIFDPLGMTRSFMPLRTKPTVGDDTIAPLYLGKTRVDTAQSLTMDWAGGGLAATLDDYLTFIHALHTGQLISQESWEWMTRSRHKYRSGLYYGAGSMNVKFSGFVPWLWNFPRPVGHLGLTAVHLWYDAEHDAEIAINFGSSRAMQTSFYPLIEIVRLLRQLS</sequence>
<protein>
    <recommendedName>
        <fullName evidence="1">Beta-lactamase-related domain-containing protein</fullName>
    </recommendedName>
</protein>
<dbReference type="Gene3D" id="3.40.710.10">
    <property type="entry name" value="DD-peptidase/beta-lactamase superfamily"/>
    <property type="match status" value="1"/>
</dbReference>
<dbReference type="InterPro" id="IPR001466">
    <property type="entry name" value="Beta-lactam-related"/>
</dbReference>
<evidence type="ECO:0000259" key="1">
    <source>
        <dbReference type="Pfam" id="PF00144"/>
    </source>
</evidence>
<organism evidence="2 3">
    <name type="scientific">Streptococcus oricebi</name>
    <dbReference type="NCBI Taxonomy" id="1547447"/>
    <lineage>
        <taxon>Bacteria</taxon>
        <taxon>Bacillati</taxon>
        <taxon>Bacillota</taxon>
        <taxon>Bacilli</taxon>
        <taxon>Lactobacillales</taxon>
        <taxon>Streptococcaceae</taxon>
        <taxon>Streptococcus</taxon>
    </lineage>
</organism>
<accession>A0ABS5B418</accession>
<proteinExistence type="predicted"/>
<dbReference type="SUPFAM" id="SSF56601">
    <property type="entry name" value="beta-lactamase/transpeptidase-like"/>
    <property type="match status" value="1"/>
</dbReference>
<evidence type="ECO:0000313" key="3">
    <source>
        <dbReference type="Proteomes" id="UP001519296"/>
    </source>
</evidence>
<dbReference type="RefSeq" id="WP_209626864.1">
    <property type="nucleotide sequence ID" value="NZ_PRDG01000001.1"/>
</dbReference>
<keyword evidence="3" id="KW-1185">Reference proteome</keyword>
<reference evidence="2 3" key="1">
    <citation type="submission" date="2018-02" db="EMBL/GenBank/DDBJ databases">
        <title>Draft genome sequence of Streptococcus oricebi CCUG 70868T type strain.</title>
        <authorList>
            <person name="Mendez V."/>
            <person name="Salva-Serra F."/>
            <person name="Jaen-Luchoro D."/>
            <person name="Gonzales-Siles L."/>
            <person name="Karlsson R."/>
            <person name="Engstrom-Jakobsson H."/>
            <person name="Busquets A."/>
            <person name="Gomila M."/>
            <person name="Pineiro-Iglesias B."/>
            <person name="Bennasar-Figueras A."/>
            <person name="Seeger M."/>
            <person name="Moore E."/>
        </authorList>
    </citation>
    <scope>NUCLEOTIDE SEQUENCE [LARGE SCALE GENOMIC DNA]</scope>
    <source>
        <strain evidence="2 3">CCUG 70868</strain>
    </source>
</reference>
<comment type="caution">
    <text evidence="2">The sequence shown here is derived from an EMBL/GenBank/DDBJ whole genome shotgun (WGS) entry which is preliminary data.</text>
</comment>
<dbReference type="Pfam" id="PF00144">
    <property type="entry name" value="Beta-lactamase"/>
    <property type="match status" value="1"/>
</dbReference>
<dbReference type="InterPro" id="IPR050491">
    <property type="entry name" value="AmpC-like"/>
</dbReference>